<evidence type="ECO:0000256" key="8">
    <source>
        <dbReference type="ARBA" id="ARBA00023170"/>
    </source>
</evidence>
<dbReference type="Pfam" id="PF07715">
    <property type="entry name" value="Plug"/>
    <property type="match status" value="1"/>
</dbReference>
<dbReference type="PANTHER" id="PTHR30069:SF29">
    <property type="entry name" value="HEMOGLOBIN AND HEMOGLOBIN-HAPTOGLOBIN-BINDING PROTEIN 1-RELATED"/>
    <property type="match status" value="1"/>
</dbReference>
<keyword evidence="4 10" id="KW-0812">Transmembrane</keyword>
<keyword evidence="3 10" id="KW-1134">Transmembrane beta strand</keyword>
<evidence type="ECO:0000313" key="15">
    <source>
        <dbReference type="Proteomes" id="UP001501126"/>
    </source>
</evidence>
<sequence length="803" mass="89648">MGGQFFAQNGTLTGIVSDAETAEPLISSTVILRADPTIGSVANFDGVYKLSLVPGEHTVICRFTGMVPDTFSFSLKPGEVLNHNFALKAFPNMLGDVEVRVGKFDKPIEDLTVSMEVIKPEIIENKNTRSIETILDQTPGLNILDGEPQIRGGSGFTFGVGSKVAVIVDDMPMLSGDAGRPEWSFIPVENIEQIEVIKGASSVLSGSSALSGAIHIRTAYPRDKPITKVNVYSGMYSKPKDRSQVWYDDYPGIHGMNFLHSQKIGNFDLVIGGNFNHDHGYIGPAVKDSAYIYWSSEEPPAYDTISNFGNKEMATTRGRLNFNLRHRSKRIKGLSYGLNGNAMYSDGVMAFAWLNDTSGFYQSYPGAVFTHNQFITNLDPYIQFFQETGSKHSLRGRFLHSDNKISGGQDNRATVFYADYQFQKSYKILHGFDFIGGITGMHTDSYAELYIGSGSPRNKLLNISGYAEIDKKFFNVLNLSVGGRLEYFRLNDSIQKLQPIFRAGASLKLFQETYLRASYGQGYRFPTITERFIRTGIGDLGMFPNPSLKPEKSWNAEVGVKQGFKFWEFFGYLDVAGFMQRYENTIEYLFGYWESLVGATTIPAGFRFVNTGDSRVVGIDVSFTGLAKIGKHASLAVMAGYNYIVPVSMNPDYIYAIDSVGNELSYQETSIDPSSRILKYRSLHNLKADVEFSYKGFAIGVSFKYFSKLVNLDGAVQDFEDYTLSTGTMQPIQYMNYYNTRNTGHPIFDARISYAINDMHKISLVSANLLNRAYSLRPLKAEAPRTVMLQYTFKLDQNKKKKG</sequence>
<dbReference type="InterPro" id="IPR039426">
    <property type="entry name" value="TonB-dep_rcpt-like"/>
</dbReference>
<proteinExistence type="inferred from homology"/>
<accession>A0ABN1MNB6</accession>
<keyword evidence="5" id="KW-0732">Signal</keyword>
<evidence type="ECO:0000256" key="7">
    <source>
        <dbReference type="ARBA" id="ARBA00023136"/>
    </source>
</evidence>
<name>A0ABN1MNB6_9FLAO</name>
<keyword evidence="8" id="KW-0675">Receptor</keyword>
<evidence type="ECO:0000256" key="11">
    <source>
        <dbReference type="RuleBase" id="RU003357"/>
    </source>
</evidence>
<dbReference type="Proteomes" id="UP001501126">
    <property type="component" value="Unassembled WGS sequence"/>
</dbReference>
<evidence type="ECO:0000256" key="6">
    <source>
        <dbReference type="ARBA" id="ARBA00023077"/>
    </source>
</evidence>
<keyword evidence="15" id="KW-1185">Reference proteome</keyword>
<dbReference type="SUPFAM" id="SSF49464">
    <property type="entry name" value="Carboxypeptidase regulatory domain-like"/>
    <property type="match status" value="1"/>
</dbReference>
<dbReference type="Gene3D" id="2.40.170.20">
    <property type="entry name" value="TonB-dependent receptor, beta-barrel domain"/>
    <property type="match status" value="1"/>
</dbReference>
<gene>
    <name evidence="14" type="ORF">GCM10009118_11640</name>
</gene>
<protein>
    <recommendedName>
        <fullName evidence="16">TonB-dependent receptor</fullName>
    </recommendedName>
</protein>
<dbReference type="PROSITE" id="PS52016">
    <property type="entry name" value="TONB_DEPENDENT_REC_3"/>
    <property type="match status" value="1"/>
</dbReference>
<feature type="domain" description="TonB-dependent receptor-like beta-barrel" evidence="12">
    <location>
        <begin position="291"/>
        <end position="771"/>
    </location>
</feature>
<comment type="subcellular location">
    <subcellularLocation>
        <location evidence="1 10">Cell outer membrane</location>
        <topology evidence="1 10">Multi-pass membrane protein</topology>
    </subcellularLocation>
</comment>
<dbReference type="InterPro" id="IPR000531">
    <property type="entry name" value="Beta-barrel_TonB"/>
</dbReference>
<dbReference type="Pfam" id="PF13620">
    <property type="entry name" value="CarboxypepD_reg"/>
    <property type="match status" value="1"/>
</dbReference>
<dbReference type="Pfam" id="PF00593">
    <property type="entry name" value="TonB_dep_Rec_b-barrel"/>
    <property type="match status" value="1"/>
</dbReference>
<evidence type="ECO:0000256" key="5">
    <source>
        <dbReference type="ARBA" id="ARBA00022729"/>
    </source>
</evidence>
<keyword evidence="2 10" id="KW-0813">Transport</keyword>
<evidence type="ECO:0008006" key="16">
    <source>
        <dbReference type="Google" id="ProtNLM"/>
    </source>
</evidence>
<keyword evidence="7 10" id="KW-0472">Membrane</keyword>
<reference evidence="14 15" key="1">
    <citation type="journal article" date="2019" name="Int. J. Syst. Evol. Microbiol.">
        <title>The Global Catalogue of Microorganisms (GCM) 10K type strain sequencing project: providing services to taxonomists for standard genome sequencing and annotation.</title>
        <authorList>
            <consortium name="The Broad Institute Genomics Platform"/>
            <consortium name="The Broad Institute Genome Sequencing Center for Infectious Disease"/>
            <person name="Wu L."/>
            <person name="Ma J."/>
        </authorList>
    </citation>
    <scope>NUCLEOTIDE SEQUENCE [LARGE SCALE GENOMIC DNA]</scope>
    <source>
        <strain evidence="14 15">JCM 16083</strain>
    </source>
</reference>
<dbReference type="SUPFAM" id="SSF56935">
    <property type="entry name" value="Porins"/>
    <property type="match status" value="1"/>
</dbReference>
<evidence type="ECO:0000256" key="10">
    <source>
        <dbReference type="PROSITE-ProRule" id="PRU01360"/>
    </source>
</evidence>
<organism evidence="14 15">
    <name type="scientific">Wandonia haliotis</name>
    <dbReference type="NCBI Taxonomy" id="574963"/>
    <lineage>
        <taxon>Bacteria</taxon>
        <taxon>Pseudomonadati</taxon>
        <taxon>Bacteroidota</taxon>
        <taxon>Flavobacteriia</taxon>
        <taxon>Flavobacteriales</taxon>
        <taxon>Crocinitomicaceae</taxon>
        <taxon>Wandonia</taxon>
    </lineage>
</organism>
<dbReference type="InterPro" id="IPR036942">
    <property type="entry name" value="Beta-barrel_TonB_sf"/>
</dbReference>
<evidence type="ECO:0000256" key="9">
    <source>
        <dbReference type="ARBA" id="ARBA00023237"/>
    </source>
</evidence>
<dbReference type="PANTHER" id="PTHR30069">
    <property type="entry name" value="TONB-DEPENDENT OUTER MEMBRANE RECEPTOR"/>
    <property type="match status" value="1"/>
</dbReference>
<evidence type="ECO:0000256" key="3">
    <source>
        <dbReference type="ARBA" id="ARBA00022452"/>
    </source>
</evidence>
<evidence type="ECO:0000259" key="12">
    <source>
        <dbReference type="Pfam" id="PF00593"/>
    </source>
</evidence>
<keyword evidence="6 11" id="KW-0798">TonB box</keyword>
<evidence type="ECO:0000256" key="4">
    <source>
        <dbReference type="ARBA" id="ARBA00022692"/>
    </source>
</evidence>
<comment type="caution">
    <text evidence="14">The sequence shown here is derived from an EMBL/GenBank/DDBJ whole genome shotgun (WGS) entry which is preliminary data.</text>
</comment>
<comment type="similarity">
    <text evidence="10 11">Belongs to the TonB-dependent receptor family.</text>
</comment>
<evidence type="ECO:0000313" key="14">
    <source>
        <dbReference type="EMBL" id="GAA0874756.1"/>
    </source>
</evidence>
<keyword evidence="9 10" id="KW-0998">Cell outer membrane</keyword>
<feature type="domain" description="TonB-dependent receptor plug" evidence="13">
    <location>
        <begin position="108"/>
        <end position="213"/>
    </location>
</feature>
<evidence type="ECO:0000259" key="13">
    <source>
        <dbReference type="Pfam" id="PF07715"/>
    </source>
</evidence>
<dbReference type="EMBL" id="BAAAFH010000003">
    <property type="protein sequence ID" value="GAA0874756.1"/>
    <property type="molecule type" value="Genomic_DNA"/>
</dbReference>
<dbReference type="InterPro" id="IPR037066">
    <property type="entry name" value="Plug_dom_sf"/>
</dbReference>
<dbReference type="Gene3D" id="2.60.40.1120">
    <property type="entry name" value="Carboxypeptidase-like, regulatory domain"/>
    <property type="match status" value="1"/>
</dbReference>
<dbReference type="Gene3D" id="2.170.130.10">
    <property type="entry name" value="TonB-dependent receptor, plug domain"/>
    <property type="match status" value="1"/>
</dbReference>
<dbReference type="InterPro" id="IPR012910">
    <property type="entry name" value="Plug_dom"/>
</dbReference>
<evidence type="ECO:0000256" key="1">
    <source>
        <dbReference type="ARBA" id="ARBA00004571"/>
    </source>
</evidence>
<evidence type="ECO:0000256" key="2">
    <source>
        <dbReference type="ARBA" id="ARBA00022448"/>
    </source>
</evidence>
<dbReference type="InterPro" id="IPR008969">
    <property type="entry name" value="CarboxyPept-like_regulatory"/>
</dbReference>